<evidence type="ECO:0000259" key="2">
    <source>
        <dbReference type="Pfam" id="PF00326"/>
    </source>
</evidence>
<dbReference type="Pfam" id="PF00326">
    <property type="entry name" value="Peptidase_S9"/>
    <property type="match status" value="1"/>
</dbReference>
<dbReference type="InterPro" id="IPR050261">
    <property type="entry name" value="FrsA_esterase"/>
</dbReference>
<gene>
    <name evidence="3" type="ORF">A2803_05945</name>
</gene>
<dbReference type="GO" id="GO:0052689">
    <property type="term" value="F:carboxylic ester hydrolase activity"/>
    <property type="evidence" value="ECO:0007669"/>
    <property type="project" value="UniProtKB-ARBA"/>
</dbReference>
<evidence type="ECO:0000313" key="3">
    <source>
        <dbReference type="EMBL" id="OGM32848.1"/>
    </source>
</evidence>
<dbReference type="Proteomes" id="UP000178870">
    <property type="component" value="Unassembled WGS sequence"/>
</dbReference>
<dbReference type="PANTHER" id="PTHR22946:SF9">
    <property type="entry name" value="POLYKETIDE TRANSFERASE AF380"/>
    <property type="match status" value="1"/>
</dbReference>
<dbReference type="InterPro" id="IPR029058">
    <property type="entry name" value="AB_hydrolase_fold"/>
</dbReference>
<proteinExistence type="predicted"/>
<dbReference type="AlphaFoldDB" id="A0A1F7Z1K9"/>
<comment type="caution">
    <text evidence="3">The sequence shown here is derived from an EMBL/GenBank/DDBJ whole genome shotgun (WGS) entry which is preliminary data.</text>
</comment>
<dbReference type="PANTHER" id="PTHR22946">
    <property type="entry name" value="DIENELACTONE HYDROLASE DOMAIN-CONTAINING PROTEIN-RELATED"/>
    <property type="match status" value="1"/>
</dbReference>
<name>A0A1F7Z1K9_9BACT</name>
<protein>
    <recommendedName>
        <fullName evidence="2">Peptidase S9 prolyl oligopeptidase catalytic domain-containing protein</fullName>
    </recommendedName>
</protein>
<dbReference type="InterPro" id="IPR001375">
    <property type="entry name" value="Peptidase_S9_cat"/>
</dbReference>
<dbReference type="Gene3D" id="3.40.50.1820">
    <property type="entry name" value="alpha/beta hydrolase"/>
    <property type="match status" value="1"/>
</dbReference>
<dbReference type="EMBL" id="MGGP01000012">
    <property type="protein sequence ID" value="OGM32848.1"/>
    <property type="molecule type" value="Genomic_DNA"/>
</dbReference>
<keyword evidence="1" id="KW-0378">Hydrolase</keyword>
<dbReference type="GO" id="GO:0008236">
    <property type="term" value="F:serine-type peptidase activity"/>
    <property type="evidence" value="ECO:0007669"/>
    <property type="project" value="InterPro"/>
</dbReference>
<accession>A0A1F7Z1K9</accession>
<evidence type="ECO:0000313" key="4">
    <source>
        <dbReference type="Proteomes" id="UP000178870"/>
    </source>
</evidence>
<dbReference type="SUPFAM" id="SSF53474">
    <property type="entry name" value="alpha/beta-Hydrolases"/>
    <property type="match status" value="1"/>
</dbReference>
<sequence>MSRYVIILTILVSAVVSGIVGYGFASLPREGITIFEPEPTPIPTPLAIYEIDNLAETQIPKGEIEIKDIISEEDRYISYLFEHKFSPNLNTDKIKTVTGQINIPNEPGSYPLVFMIRGYVDQNIFETGMGTKNAAAYFAENGFITVAPDFLGYGGSSPEAGNIYETRFQTYTTALSILSSLSTIKQWNNKDLFIWAHSNGGQIALTVLAITGREIPTTLWAPVTKPFPYSVLYYTDESHDGGKYIRRELAKFEELYDVDKYTFSNYLKRIKALLLVHQGGADDAIPTEWSDSFVAKMRSLDNEVEYYKYPNADHNMRPDWDTVVARDVDFFKENVQN</sequence>
<organism evidence="3 4">
    <name type="scientific">Candidatus Woesebacteria bacterium RIFCSPHIGHO2_01_FULL_44_21</name>
    <dbReference type="NCBI Taxonomy" id="1802503"/>
    <lineage>
        <taxon>Bacteria</taxon>
        <taxon>Candidatus Woeseibacteriota</taxon>
    </lineage>
</organism>
<evidence type="ECO:0000256" key="1">
    <source>
        <dbReference type="ARBA" id="ARBA00022801"/>
    </source>
</evidence>
<feature type="domain" description="Peptidase S9 prolyl oligopeptidase catalytic" evidence="2">
    <location>
        <begin position="134"/>
        <end position="336"/>
    </location>
</feature>
<dbReference type="GO" id="GO:0006508">
    <property type="term" value="P:proteolysis"/>
    <property type="evidence" value="ECO:0007669"/>
    <property type="project" value="InterPro"/>
</dbReference>
<reference evidence="3 4" key="1">
    <citation type="journal article" date="2016" name="Nat. Commun.">
        <title>Thousands of microbial genomes shed light on interconnected biogeochemical processes in an aquifer system.</title>
        <authorList>
            <person name="Anantharaman K."/>
            <person name="Brown C.T."/>
            <person name="Hug L.A."/>
            <person name="Sharon I."/>
            <person name="Castelle C.J."/>
            <person name="Probst A.J."/>
            <person name="Thomas B.C."/>
            <person name="Singh A."/>
            <person name="Wilkins M.J."/>
            <person name="Karaoz U."/>
            <person name="Brodie E.L."/>
            <person name="Williams K.H."/>
            <person name="Hubbard S.S."/>
            <person name="Banfield J.F."/>
        </authorList>
    </citation>
    <scope>NUCLEOTIDE SEQUENCE [LARGE SCALE GENOMIC DNA]</scope>
</reference>